<evidence type="ECO:0000256" key="5">
    <source>
        <dbReference type="ARBA" id="ARBA00022840"/>
    </source>
</evidence>
<keyword evidence="1" id="KW-0723">Serine/threonine-protein kinase</keyword>
<dbReference type="AlphaFoldDB" id="A0A8J1LD47"/>
<accession>A0A8J1LD47</accession>
<proteinExistence type="predicted"/>
<evidence type="ECO:0000256" key="3">
    <source>
        <dbReference type="ARBA" id="ARBA00022741"/>
    </source>
</evidence>
<dbReference type="SUPFAM" id="SSF56112">
    <property type="entry name" value="Protein kinase-like (PK-like)"/>
    <property type="match status" value="1"/>
</dbReference>
<organism evidence="7 8">
    <name type="scientific">Xenopus laevis</name>
    <name type="common">African clawed frog</name>
    <dbReference type="NCBI Taxonomy" id="8355"/>
    <lineage>
        <taxon>Eukaryota</taxon>
        <taxon>Metazoa</taxon>
        <taxon>Chordata</taxon>
        <taxon>Craniata</taxon>
        <taxon>Vertebrata</taxon>
        <taxon>Euteleostomi</taxon>
        <taxon>Amphibia</taxon>
        <taxon>Batrachia</taxon>
        <taxon>Anura</taxon>
        <taxon>Pipoidea</taxon>
        <taxon>Pipidae</taxon>
        <taxon>Xenopodinae</taxon>
        <taxon>Xenopus</taxon>
        <taxon>Xenopus</taxon>
    </lineage>
</organism>
<dbReference type="GO" id="GO:0005634">
    <property type="term" value="C:nucleus"/>
    <property type="evidence" value="ECO:0000318"/>
    <property type="project" value="GO_Central"/>
</dbReference>
<dbReference type="Proteomes" id="UP000186698">
    <property type="component" value="Chromosome 7S"/>
</dbReference>
<keyword evidence="5" id="KW-0067">ATP-binding</keyword>
<evidence type="ECO:0000256" key="1">
    <source>
        <dbReference type="ARBA" id="ARBA00022527"/>
    </source>
</evidence>
<protein>
    <submittedName>
        <fullName evidence="8">Ribosomal protein S6 kinase beta-1-like</fullName>
    </submittedName>
</protein>
<evidence type="ECO:0000256" key="2">
    <source>
        <dbReference type="ARBA" id="ARBA00022679"/>
    </source>
</evidence>
<dbReference type="OrthoDB" id="63267at2759"/>
<feature type="domain" description="Protein kinase" evidence="6">
    <location>
        <begin position="1"/>
        <end position="122"/>
    </location>
</feature>
<evidence type="ECO:0000256" key="4">
    <source>
        <dbReference type="ARBA" id="ARBA00022777"/>
    </source>
</evidence>
<sequence length="122" mass="14092">MFFPSQLPLLQITRRQLTLNILLDHQEHIKICDFSLVKQSITSGWAGIMEYMAPEILKRKAYNATVDWWLFGVTICEMATGMAPFNNSDTKELINSIKFCDPELPDWLDEDLKHLLGQPVPR</sequence>
<dbReference type="InterPro" id="IPR011009">
    <property type="entry name" value="Kinase-like_dom_sf"/>
</dbReference>
<dbReference type="PROSITE" id="PS50011">
    <property type="entry name" value="PROTEIN_KINASE_DOM"/>
    <property type="match status" value="1"/>
</dbReference>
<dbReference type="RefSeq" id="XP_041426899.1">
    <property type="nucleotide sequence ID" value="XM_041570965.1"/>
</dbReference>
<keyword evidence="3" id="KW-0547">Nucleotide-binding</keyword>
<dbReference type="Gene3D" id="1.10.510.10">
    <property type="entry name" value="Transferase(Phosphotransferase) domain 1"/>
    <property type="match status" value="1"/>
</dbReference>
<keyword evidence="2" id="KW-0808">Transferase</keyword>
<dbReference type="KEGG" id="xla:108705858"/>
<evidence type="ECO:0000313" key="7">
    <source>
        <dbReference type="Proteomes" id="UP000186698"/>
    </source>
</evidence>
<dbReference type="InterPro" id="IPR000719">
    <property type="entry name" value="Prot_kinase_dom"/>
</dbReference>
<keyword evidence="4" id="KW-0418">Kinase</keyword>
<dbReference type="GO" id="GO:0005524">
    <property type="term" value="F:ATP binding"/>
    <property type="evidence" value="ECO:0007669"/>
    <property type="project" value="UniProtKB-KW"/>
</dbReference>
<dbReference type="PANTHER" id="PTHR24351">
    <property type="entry name" value="RIBOSOMAL PROTEIN S6 KINASE"/>
    <property type="match status" value="1"/>
</dbReference>
<evidence type="ECO:0000259" key="6">
    <source>
        <dbReference type="PROSITE" id="PS50011"/>
    </source>
</evidence>
<dbReference type="GO" id="GO:0005737">
    <property type="term" value="C:cytoplasm"/>
    <property type="evidence" value="ECO:0000318"/>
    <property type="project" value="GO_Central"/>
</dbReference>
<reference evidence="8" key="1">
    <citation type="submission" date="2025-08" db="UniProtKB">
        <authorList>
            <consortium name="RefSeq"/>
        </authorList>
    </citation>
    <scope>IDENTIFICATION</scope>
    <source>
        <strain evidence="8">J_2021</strain>
        <tissue evidence="8">Erythrocytes</tissue>
    </source>
</reference>
<gene>
    <name evidence="8" type="primary">LOC108705858</name>
</gene>
<evidence type="ECO:0000313" key="8">
    <source>
        <dbReference type="RefSeq" id="XP_041426899.1"/>
    </source>
</evidence>
<dbReference type="GeneID" id="108705858"/>
<dbReference type="GO" id="GO:0004674">
    <property type="term" value="F:protein serine/threonine kinase activity"/>
    <property type="evidence" value="ECO:0000318"/>
    <property type="project" value="GO_Central"/>
</dbReference>
<dbReference type="Pfam" id="PF00069">
    <property type="entry name" value="Pkinase"/>
    <property type="match status" value="1"/>
</dbReference>
<name>A0A8J1LD47_XENLA</name>
<keyword evidence="7" id="KW-1185">Reference proteome</keyword>